<proteinExistence type="predicted"/>
<organism evidence="2 3">
    <name type="scientific">Plasmodium yoelii</name>
    <dbReference type="NCBI Taxonomy" id="5861"/>
    <lineage>
        <taxon>Eukaryota</taxon>
        <taxon>Sar</taxon>
        <taxon>Alveolata</taxon>
        <taxon>Apicomplexa</taxon>
        <taxon>Aconoidasida</taxon>
        <taxon>Haemosporida</taxon>
        <taxon>Plasmodiidae</taxon>
        <taxon>Plasmodium</taxon>
        <taxon>Plasmodium (Vinckeia)</taxon>
    </lineage>
</organism>
<reference evidence="2" key="3">
    <citation type="submission" date="2014-05" db="EMBL/GenBank/DDBJ databases">
        <authorList>
            <person name="Aslett M.A."/>
            <person name="De Silva N."/>
        </authorList>
    </citation>
    <scope>NUCLEOTIDE SEQUENCE</scope>
    <source>
        <strain evidence="2">17X</strain>
    </source>
</reference>
<dbReference type="KEGG" id="pyo:PY17X_1414300"/>
<evidence type="ECO:0000313" key="1">
    <source>
        <dbReference type="EMBL" id="CDU20496.1"/>
    </source>
</evidence>
<dbReference type="VEuPathDB" id="PlasmoDB:PY04287"/>
<dbReference type="GeneID" id="3789882"/>
<dbReference type="OMA" id="NILMPNA"/>
<sequence>MSDNSHEIPNNLVDILISLNLEDPKYPKNLQVVTNYLNEDLIKNTNKLVNYIIDNINVGQINNNISNYLADIIIYIQKANAIENSEELKKNAEAINTSLIWEETCSIYPEYRIKINDEKLKKYLVNDYRYDIINNCTKHINYLKLLYVVSNNILPQNGYMLFINIIHNIDINYQYKLLSLEYFAHVANKITLERAKYIAQILPIVLDKFYNIDGEPYYNDNINNIDTLISMCKFINILCDKSIKSQEDDKQDVALHSIVAFIMRIICYHNFYLPLNKNVEQIFPYIKYDSIDYNECINVYKTIPLVSYRNKSDHIIRECLSSLIWRLSIINPNLYRILERVNILIPNTKSCVLENTTLEISLLSYLILVERINTDAFPLVFSQLYLFNLMIRNTYNIILCLNKAKKYAQKNLYIKACHFISISTIFSRNIKIYNNEYYSNIYNFKWRPFDFLKKMYEIFHTYNDQHNYTKVIYNCVSNIMRNFSWNIFFSLYNKLIIESTSDRIKSTIASYLKDQLYKQMLLTITDEELSESIPDKREELFTSNNKTSELEYKTNKINKLGTQIKNIIFTLISEDSVLLYADSITVALNIVKMVLLNKSFRPFCKHILNFDENSTCFLQNKIKYFYDQIKIEKSVFLKEQNDALIKDNQNPKRDSPNDINLNKLDVIVMLLNDIETSIESIKNNS</sequence>
<reference evidence="1" key="2">
    <citation type="submission" date="2014-05" db="EMBL/GenBank/DDBJ databases">
        <authorList>
            <person name="Aslett A.Martin."/>
            <person name="De Silva Nishadi"/>
        </authorList>
    </citation>
    <scope>NUCLEOTIDE SEQUENCE</scope>
    <source>
        <strain evidence="1">YM</strain>
    </source>
</reference>
<dbReference type="AlphaFoldDB" id="A0A078KF20"/>
<evidence type="ECO:0000313" key="3">
    <source>
        <dbReference type="Proteomes" id="UP000072874"/>
    </source>
</evidence>
<dbReference type="Proteomes" id="UP000072874">
    <property type="component" value="Chromosome 14"/>
</dbReference>
<protein>
    <submittedName>
        <fullName evidence="2">Uncharacterized protein</fullName>
    </submittedName>
</protein>
<reference evidence="3 4" key="1">
    <citation type="journal article" date="2014" name="BMC Biol.">
        <title>A comprehensive evaluation of rodent malaria parasite genomes and gene expression.</title>
        <authorList>
            <person name="Otto T.D."/>
            <person name="Bohme U."/>
            <person name="Jackson A.P."/>
            <person name="Hunt M."/>
            <person name="Franke-Fayard B."/>
            <person name="Hoeijmakers W.A."/>
            <person name="Religa A.A."/>
            <person name="Robertson L."/>
            <person name="Sanders M."/>
            <person name="Ogun S.A."/>
            <person name="Cunningham D."/>
            <person name="Erhart A."/>
            <person name="Billker O."/>
            <person name="Khan S.M."/>
            <person name="Stunnenberg H.G."/>
            <person name="Langhorne J."/>
            <person name="Holder A.A."/>
            <person name="Waters A.P."/>
            <person name="Newbold C.I."/>
            <person name="Pain A."/>
            <person name="Berriman M."/>
            <person name="Janse C.J."/>
        </authorList>
    </citation>
    <scope>NUCLEOTIDE SEQUENCE [LARGE SCALE GENOMIC DNA]</scope>
    <source>
        <strain evidence="2 3">17X</strain>
        <strain evidence="1 4">YM</strain>
    </source>
</reference>
<evidence type="ECO:0000313" key="2">
    <source>
        <dbReference type="EMBL" id="VTZ81457.1"/>
    </source>
</evidence>
<name>A0A078KF20_PLAYE</name>
<reference evidence="2" key="4">
    <citation type="submission" date="2019-05" db="EMBL/GenBank/DDBJ databases">
        <authorList>
            <consortium name="Pathogen Informatics"/>
        </authorList>
    </citation>
    <scope>NUCLEOTIDE SEQUENCE</scope>
    <source>
        <strain evidence="2">17X</strain>
    </source>
</reference>
<dbReference type="RefSeq" id="XP_724557.2">
    <property type="nucleotide sequence ID" value="XM_719464.2"/>
</dbReference>
<dbReference type="VEuPathDB" id="PlasmoDB:Py17XNL_001400992"/>
<accession>A0A078KF20</accession>
<gene>
    <name evidence="2" type="ORF">PY17X_1414300</name>
    <name evidence="1" type="ORF">PYYM_1416100</name>
</gene>
<dbReference type="EMBL" id="LK934642">
    <property type="protein sequence ID" value="CDU20496.1"/>
    <property type="molecule type" value="Genomic_DNA"/>
</dbReference>
<dbReference type="VEuPathDB" id="PlasmoDB:PY17X_1414300"/>
<dbReference type="EMBL" id="LM993668">
    <property type="protein sequence ID" value="VTZ81457.1"/>
    <property type="molecule type" value="Genomic_DNA"/>
</dbReference>
<evidence type="ECO:0000313" key="4">
    <source>
        <dbReference type="Proteomes" id="UP000072904"/>
    </source>
</evidence>
<dbReference type="Proteomes" id="UP000072904">
    <property type="component" value="Chromosome 14"/>
</dbReference>
<dbReference type="VEuPathDB" id="PlasmoDB:PYYM_1416100"/>
<dbReference type="OrthoDB" id="375413at2759"/>